<dbReference type="Proteomes" id="UP000245119">
    <property type="component" value="Linkage Group LG2"/>
</dbReference>
<proteinExistence type="predicted"/>
<evidence type="ECO:0000313" key="1">
    <source>
        <dbReference type="EMBL" id="PVD36199.1"/>
    </source>
</evidence>
<evidence type="ECO:0008006" key="3">
    <source>
        <dbReference type="Google" id="ProtNLM"/>
    </source>
</evidence>
<dbReference type="EMBL" id="PZQS01000002">
    <property type="protein sequence ID" value="PVD36199.1"/>
    <property type="molecule type" value="Genomic_DNA"/>
</dbReference>
<reference evidence="1 2" key="1">
    <citation type="submission" date="2018-04" db="EMBL/GenBank/DDBJ databases">
        <title>The genome of golden apple snail Pomacea canaliculata provides insight into stress tolerance and invasive adaptation.</title>
        <authorList>
            <person name="Liu C."/>
            <person name="Liu B."/>
            <person name="Ren Y."/>
            <person name="Zhang Y."/>
            <person name="Wang H."/>
            <person name="Li S."/>
            <person name="Jiang F."/>
            <person name="Yin L."/>
            <person name="Zhang G."/>
            <person name="Qian W."/>
            <person name="Fan W."/>
        </authorList>
    </citation>
    <scope>NUCLEOTIDE SEQUENCE [LARGE SCALE GENOMIC DNA]</scope>
    <source>
        <strain evidence="1">SZHN2017</strain>
        <tissue evidence="1">Muscle</tissue>
    </source>
</reference>
<dbReference type="STRING" id="400727.A0A2T7PS04"/>
<name>A0A2T7PS04_POMCA</name>
<keyword evidence="2" id="KW-1185">Reference proteome</keyword>
<comment type="caution">
    <text evidence="1">The sequence shown here is derived from an EMBL/GenBank/DDBJ whole genome shotgun (WGS) entry which is preliminary data.</text>
</comment>
<sequence>MAEEAEQAAGQNNTDYTKLQHFKGILNQPPPTTTLNIAPAAEQLQVNSNPPTKVEIIKAIKSLNTAKEPGSDGIPAEALKADLTAAVEMLHPLLQKIWEQEQIPADWKLGYLVKLPKKGDFCGF</sequence>
<organism evidence="1 2">
    <name type="scientific">Pomacea canaliculata</name>
    <name type="common">Golden apple snail</name>
    <dbReference type="NCBI Taxonomy" id="400727"/>
    <lineage>
        <taxon>Eukaryota</taxon>
        <taxon>Metazoa</taxon>
        <taxon>Spiralia</taxon>
        <taxon>Lophotrochozoa</taxon>
        <taxon>Mollusca</taxon>
        <taxon>Gastropoda</taxon>
        <taxon>Caenogastropoda</taxon>
        <taxon>Architaenioglossa</taxon>
        <taxon>Ampullarioidea</taxon>
        <taxon>Ampullariidae</taxon>
        <taxon>Pomacea</taxon>
    </lineage>
</organism>
<gene>
    <name evidence="1" type="ORF">C0Q70_03174</name>
</gene>
<accession>A0A2T7PS04</accession>
<dbReference type="AlphaFoldDB" id="A0A2T7PS04"/>
<dbReference type="OrthoDB" id="6255742at2759"/>
<protein>
    <recommendedName>
        <fullName evidence="3">Reverse transcriptase domain-containing protein</fullName>
    </recommendedName>
</protein>
<evidence type="ECO:0000313" key="2">
    <source>
        <dbReference type="Proteomes" id="UP000245119"/>
    </source>
</evidence>
<dbReference type="PANTHER" id="PTHR19446">
    <property type="entry name" value="REVERSE TRANSCRIPTASES"/>
    <property type="match status" value="1"/>
</dbReference>